<dbReference type="InterPro" id="IPR000014">
    <property type="entry name" value="PAS"/>
</dbReference>
<dbReference type="Gene3D" id="3.30.450.20">
    <property type="entry name" value="PAS domain"/>
    <property type="match status" value="2"/>
</dbReference>
<dbReference type="Pfam" id="PF02518">
    <property type="entry name" value="HATPase_c"/>
    <property type="match status" value="1"/>
</dbReference>
<dbReference type="InterPro" id="IPR001789">
    <property type="entry name" value="Sig_transdc_resp-reg_receiver"/>
</dbReference>
<evidence type="ECO:0000313" key="9">
    <source>
        <dbReference type="Proteomes" id="UP000464787"/>
    </source>
</evidence>
<dbReference type="AlphaFoldDB" id="A0A857JB18"/>
<dbReference type="Gene3D" id="3.40.50.2300">
    <property type="match status" value="1"/>
</dbReference>
<sequence length="692" mass="75496">MTPALNDENPAPAGVFPAHSGMMSEQVRQFDWSQTSLGAIETWPACLRIACDMILASHFPKCLLWGPDRITIYNDAFRPILGQKPEALGRSFADVWHEAWDTLEPVVDRAYAGEATYIEDFPLPVNRSGFMEEAFFTFCYSPVRDETGQVQGMVDTVIETTGKVAAQRQLSQFAEGLSRQVAERTADRDRMWRLATDLMMVLDTQALILAGNPAWTAMLGWPAEQIAGRAFTDLLHESDREAAAAALQALSAGTTTARFESRLRHREGHWRLIMWTAVQDEGRIHAVGRDMTAEREAAEALQRSEAALYQSQKMESVGQLTGGVAHDFNNLLQVVAGNLQLLARLAAGNERGEKHVANAMAAVSRGARLTKHLLAFARRQPLEPKVVNIGRFVSGMDDMLRRTLGESIEVETVVAGGLWNTLADPSQVENALLNLAINARDAMNGAGRLTVEVGNAVLDEAYVRQHAEIQPGQYVLLAVTDTGSGMPAEILAKVFDPFFTTKAEGKGSGLGLSMVYGFVRQSGGHVKIYSELGHGTTVKLYLPRATQAEDVVAPEAPREIVGGEETILVAEDDDEVRATVVEMLEGLGYRVLQARDAASALAIVESGMDIQLLFTDVVMPGPLRSPELARQARQRLPGLAVLFTSGYTQNAIVHGGRLDAGVELLGKPYTHDALALRIRRLLDQRLLAKVPG</sequence>
<organism evidence="8 9">
    <name type="scientific">Xylophilus rhododendri</name>
    <dbReference type="NCBI Taxonomy" id="2697032"/>
    <lineage>
        <taxon>Bacteria</taxon>
        <taxon>Pseudomonadati</taxon>
        <taxon>Pseudomonadota</taxon>
        <taxon>Betaproteobacteria</taxon>
        <taxon>Burkholderiales</taxon>
        <taxon>Xylophilus</taxon>
    </lineage>
</organism>
<dbReference type="InterPro" id="IPR005467">
    <property type="entry name" value="His_kinase_dom"/>
</dbReference>
<dbReference type="NCBIfam" id="TIGR00229">
    <property type="entry name" value="sensory_box"/>
    <property type="match status" value="1"/>
</dbReference>
<dbReference type="PANTHER" id="PTHR43065">
    <property type="entry name" value="SENSOR HISTIDINE KINASE"/>
    <property type="match status" value="1"/>
</dbReference>
<dbReference type="PROSITE" id="PS50110">
    <property type="entry name" value="RESPONSE_REGULATORY"/>
    <property type="match status" value="1"/>
</dbReference>
<dbReference type="EMBL" id="CP047650">
    <property type="protein sequence ID" value="QHJ00250.1"/>
    <property type="molecule type" value="Genomic_DNA"/>
</dbReference>
<evidence type="ECO:0000256" key="3">
    <source>
        <dbReference type="ARBA" id="ARBA00022553"/>
    </source>
</evidence>
<dbReference type="SUPFAM" id="SSF55874">
    <property type="entry name" value="ATPase domain of HSP90 chaperone/DNA topoisomerase II/histidine kinase"/>
    <property type="match status" value="1"/>
</dbReference>
<dbReference type="InterPro" id="IPR011006">
    <property type="entry name" value="CheY-like_superfamily"/>
</dbReference>
<dbReference type="InterPro" id="IPR013656">
    <property type="entry name" value="PAS_4"/>
</dbReference>
<protein>
    <recommendedName>
        <fullName evidence="2">histidine kinase</fullName>
        <ecNumber evidence="2">2.7.13.3</ecNumber>
    </recommendedName>
</protein>
<accession>A0A857JB18</accession>
<dbReference type="Pfam" id="PF00072">
    <property type="entry name" value="Response_reg"/>
    <property type="match status" value="1"/>
</dbReference>
<dbReference type="InterPro" id="IPR036890">
    <property type="entry name" value="HATPase_C_sf"/>
</dbReference>
<reference evidence="8 9" key="1">
    <citation type="submission" date="2020-01" db="EMBL/GenBank/DDBJ databases">
        <title>Genome sequencing of strain KACC 21265.</title>
        <authorList>
            <person name="Heo J."/>
            <person name="Kim S.-J."/>
            <person name="Kim J.-S."/>
            <person name="Hong S.-B."/>
            <person name="Kwon S.-W."/>
        </authorList>
    </citation>
    <scope>NUCLEOTIDE SEQUENCE [LARGE SCALE GENOMIC DNA]</scope>
    <source>
        <strain evidence="8 9">KACC 21265</strain>
    </source>
</reference>
<dbReference type="GO" id="GO:0000155">
    <property type="term" value="F:phosphorelay sensor kinase activity"/>
    <property type="evidence" value="ECO:0007669"/>
    <property type="project" value="InterPro"/>
</dbReference>
<dbReference type="SUPFAM" id="SSF55785">
    <property type="entry name" value="PYP-like sensor domain (PAS domain)"/>
    <property type="match status" value="2"/>
</dbReference>
<dbReference type="SMART" id="SM00091">
    <property type="entry name" value="PAS"/>
    <property type="match status" value="2"/>
</dbReference>
<dbReference type="RefSeq" id="WP_160554060.1">
    <property type="nucleotide sequence ID" value="NZ_CP047650.1"/>
</dbReference>
<evidence type="ECO:0000256" key="1">
    <source>
        <dbReference type="ARBA" id="ARBA00000085"/>
    </source>
</evidence>
<dbReference type="PANTHER" id="PTHR43065:SF49">
    <property type="entry name" value="HISTIDINE KINASE"/>
    <property type="match status" value="1"/>
</dbReference>
<dbReference type="SUPFAM" id="SSF52172">
    <property type="entry name" value="CheY-like"/>
    <property type="match status" value="1"/>
</dbReference>
<evidence type="ECO:0000259" key="6">
    <source>
        <dbReference type="PROSITE" id="PS50110"/>
    </source>
</evidence>
<feature type="domain" description="Histidine kinase" evidence="5">
    <location>
        <begin position="323"/>
        <end position="546"/>
    </location>
</feature>
<proteinExistence type="predicted"/>
<dbReference type="CDD" id="cd00082">
    <property type="entry name" value="HisKA"/>
    <property type="match status" value="1"/>
</dbReference>
<gene>
    <name evidence="8" type="ORF">GT347_21055</name>
</gene>
<feature type="modified residue" description="4-aspartylphosphate" evidence="4">
    <location>
        <position position="616"/>
    </location>
</feature>
<comment type="catalytic activity">
    <reaction evidence="1">
        <text>ATP + protein L-histidine = ADP + protein N-phospho-L-histidine.</text>
        <dbReference type="EC" id="2.7.13.3"/>
    </reaction>
</comment>
<dbReference type="SMART" id="SM00387">
    <property type="entry name" value="HATPase_c"/>
    <property type="match status" value="1"/>
</dbReference>
<dbReference type="Pfam" id="PF08448">
    <property type="entry name" value="PAS_4"/>
    <property type="match status" value="1"/>
</dbReference>
<dbReference type="PRINTS" id="PR00344">
    <property type="entry name" value="BCTRLSENSOR"/>
</dbReference>
<dbReference type="CDD" id="cd00130">
    <property type="entry name" value="PAS"/>
    <property type="match status" value="1"/>
</dbReference>
<dbReference type="EC" id="2.7.13.3" evidence="2"/>
<dbReference type="Gene3D" id="3.30.565.10">
    <property type="entry name" value="Histidine kinase-like ATPase, C-terminal domain"/>
    <property type="match status" value="1"/>
</dbReference>
<keyword evidence="9" id="KW-1185">Reference proteome</keyword>
<dbReference type="InterPro" id="IPR004358">
    <property type="entry name" value="Sig_transdc_His_kin-like_C"/>
</dbReference>
<dbReference type="PROSITE" id="PS50109">
    <property type="entry name" value="HIS_KIN"/>
    <property type="match status" value="1"/>
</dbReference>
<dbReference type="Proteomes" id="UP000464787">
    <property type="component" value="Chromosome"/>
</dbReference>
<dbReference type="PROSITE" id="PS50112">
    <property type="entry name" value="PAS"/>
    <property type="match status" value="1"/>
</dbReference>
<evidence type="ECO:0000259" key="7">
    <source>
        <dbReference type="PROSITE" id="PS50112"/>
    </source>
</evidence>
<dbReference type="SMART" id="SM00448">
    <property type="entry name" value="REC"/>
    <property type="match status" value="1"/>
</dbReference>
<evidence type="ECO:0000259" key="5">
    <source>
        <dbReference type="PROSITE" id="PS50109"/>
    </source>
</evidence>
<feature type="domain" description="PAS" evidence="7">
    <location>
        <begin position="195"/>
        <end position="254"/>
    </location>
</feature>
<dbReference type="CDD" id="cd18161">
    <property type="entry name" value="REC_hyHK_blue-like"/>
    <property type="match status" value="1"/>
</dbReference>
<evidence type="ECO:0000256" key="2">
    <source>
        <dbReference type="ARBA" id="ARBA00012438"/>
    </source>
</evidence>
<dbReference type="InterPro" id="IPR036097">
    <property type="entry name" value="HisK_dim/P_sf"/>
</dbReference>
<evidence type="ECO:0000313" key="8">
    <source>
        <dbReference type="EMBL" id="QHJ00250.1"/>
    </source>
</evidence>
<name>A0A857JB18_9BURK</name>
<feature type="domain" description="Response regulatory" evidence="6">
    <location>
        <begin position="566"/>
        <end position="682"/>
    </location>
</feature>
<dbReference type="InterPro" id="IPR003594">
    <property type="entry name" value="HATPase_dom"/>
</dbReference>
<keyword evidence="3 4" id="KW-0597">Phosphoprotein</keyword>
<dbReference type="InterPro" id="IPR003661">
    <property type="entry name" value="HisK_dim/P_dom"/>
</dbReference>
<dbReference type="Gene3D" id="1.10.287.130">
    <property type="match status" value="1"/>
</dbReference>
<dbReference type="SUPFAM" id="SSF47384">
    <property type="entry name" value="Homodimeric domain of signal transducing histidine kinase"/>
    <property type="match status" value="1"/>
</dbReference>
<dbReference type="KEGG" id="xyk:GT347_21055"/>
<dbReference type="CDD" id="cd16919">
    <property type="entry name" value="HATPase_CckA-like"/>
    <property type="match status" value="1"/>
</dbReference>
<evidence type="ECO:0000256" key="4">
    <source>
        <dbReference type="PROSITE-ProRule" id="PRU00169"/>
    </source>
</evidence>
<dbReference type="SMART" id="SM00388">
    <property type="entry name" value="HisKA"/>
    <property type="match status" value="1"/>
</dbReference>
<dbReference type="InterPro" id="IPR035965">
    <property type="entry name" value="PAS-like_dom_sf"/>
</dbReference>